<reference evidence="2" key="1">
    <citation type="submission" date="2013-12" db="EMBL/GenBank/DDBJ databases">
        <title>Genome sequences of Streptococcus thermophilus strains MTH17CL396 and M17PTZA496 isolated from Fontina cheese in Valle d'Aosta region (Italy).</title>
        <authorList>
            <person name="Treu L."/>
            <person name="Giacomini A."/>
            <person name="Corich V."/>
            <person name="Vendramin V."/>
            <person name="Bovo B."/>
        </authorList>
    </citation>
    <scope>NUCLEOTIDE SEQUENCE [LARGE SCALE GENOMIC DNA]</scope>
    <source>
        <strain evidence="2">M17PTZA496</strain>
    </source>
</reference>
<evidence type="ECO:0000313" key="1">
    <source>
        <dbReference type="EMBL" id="ETW90209.1"/>
    </source>
</evidence>
<dbReference type="RefSeq" id="WP_011681033.1">
    <property type="nucleotide sequence ID" value="NZ_CM002372.1"/>
</dbReference>
<comment type="caution">
    <text evidence="1">The sequence shown here is derived from an EMBL/GenBank/DDBJ whole genome shotgun (WGS) entry which is preliminary data.</text>
</comment>
<accession>A0A0E2Q297</accession>
<evidence type="ECO:0000313" key="2">
    <source>
        <dbReference type="Proteomes" id="UP000024559"/>
    </source>
</evidence>
<sequence length="61" mass="7209">MKIKLFKREHASDGIHEKLGFEKFRIENDVEFETRINDFMIDKNVVSVQSLKDSVFVTYAD</sequence>
<organism evidence="1 2">
    <name type="scientific">Streptococcus thermophilus M17PTZA496</name>
    <dbReference type="NCBI Taxonomy" id="1433289"/>
    <lineage>
        <taxon>Bacteria</taxon>
        <taxon>Bacillati</taxon>
        <taxon>Bacillota</taxon>
        <taxon>Bacilli</taxon>
        <taxon>Lactobacillales</taxon>
        <taxon>Streptococcaceae</taxon>
        <taxon>Streptococcus</taxon>
    </lineage>
</organism>
<dbReference type="HOGENOM" id="CLU_2940052_0_0_9"/>
<proteinExistence type="predicted"/>
<dbReference type="Proteomes" id="UP000024559">
    <property type="component" value="Chromosome"/>
</dbReference>
<name>A0A0E2Q297_STRTR</name>
<gene>
    <name evidence="1" type="ORF">X841_04840</name>
</gene>
<dbReference type="PATRIC" id="fig|1433289.7.peg.974"/>
<protein>
    <submittedName>
        <fullName evidence="1">Uncharacterized protein</fullName>
    </submittedName>
</protein>
<dbReference type="AlphaFoldDB" id="A0A0E2Q297"/>
<dbReference type="EMBL" id="AZJT01000036">
    <property type="protein sequence ID" value="ETW90209.1"/>
    <property type="molecule type" value="Genomic_DNA"/>
</dbReference>